<evidence type="ECO:0000313" key="9">
    <source>
        <dbReference type="Proteomes" id="UP000007875"/>
    </source>
</evidence>
<reference evidence="8" key="2">
    <citation type="submission" date="2025-08" db="UniProtKB">
        <authorList>
            <consortium name="Ensembl"/>
        </authorList>
    </citation>
    <scope>IDENTIFICATION</scope>
</reference>
<feature type="domain" description="PARG catalytic Macro" evidence="6">
    <location>
        <begin position="224"/>
        <end position="425"/>
    </location>
</feature>
<dbReference type="STRING" id="51511.ENSCSAVP00000010291"/>
<dbReference type="Ensembl" id="ENSCSAVT00000010416.1">
    <property type="protein sequence ID" value="ENSCSAVP00000010291.1"/>
    <property type="gene ID" value="ENSCSAVG00000006069.1"/>
</dbReference>
<protein>
    <recommendedName>
        <fullName evidence="2">poly(ADP-ribose) glycohydrolase</fullName>
        <ecNumber evidence="2">3.2.1.143</ecNumber>
    </recommendedName>
</protein>
<dbReference type="eggNOG" id="KOG2064">
    <property type="taxonomic scope" value="Eukaryota"/>
</dbReference>
<evidence type="ECO:0000256" key="2">
    <source>
        <dbReference type="ARBA" id="ARBA00012255"/>
    </source>
</evidence>
<dbReference type="GO" id="GO:0005975">
    <property type="term" value="P:carbohydrate metabolic process"/>
    <property type="evidence" value="ECO:0007669"/>
    <property type="project" value="InterPro"/>
</dbReference>
<evidence type="ECO:0000259" key="6">
    <source>
        <dbReference type="Pfam" id="PF05028"/>
    </source>
</evidence>
<dbReference type="GO" id="GO:0004649">
    <property type="term" value="F:poly(ADP-ribose) glycohydrolase activity"/>
    <property type="evidence" value="ECO:0007669"/>
    <property type="project" value="UniProtKB-EC"/>
</dbReference>
<organism evidence="8 9">
    <name type="scientific">Ciona savignyi</name>
    <name type="common">Pacific transparent sea squirt</name>
    <dbReference type="NCBI Taxonomy" id="51511"/>
    <lineage>
        <taxon>Eukaryota</taxon>
        <taxon>Metazoa</taxon>
        <taxon>Chordata</taxon>
        <taxon>Tunicata</taxon>
        <taxon>Ascidiacea</taxon>
        <taxon>Phlebobranchia</taxon>
        <taxon>Cionidae</taxon>
        <taxon>Ciona</taxon>
    </lineage>
</organism>
<dbReference type="Pfam" id="PF20811">
    <property type="entry name" value="PARG_cat_N"/>
    <property type="match status" value="1"/>
</dbReference>
<feature type="active site" evidence="4">
    <location>
        <position position="273"/>
    </location>
</feature>
<dbReference type="HOGENOM" id="CLU_013388_0_1_1"/>
<dbReference type="InterPro" id="IPR048362">
    <property type="entry name" value="PARG_helical"/>
</dbReference>
<feature type="active site" evidence="4">
    <location>
        <position position="255"/>
    </location>
</feature>
<dbReference type="Pfam" id="PF05028">
    <property type="entry name" value="PARG_cat_C"/>
    <property type="match status" value="1"/>
</dbReference>
<evidence type="ECO:0000256" key="1">
    <source>
        <dbReference type="ARBA" id="ARBA00009545"/>
    </source>
</evidence>
<dbReference type="PANTHER" id="PTHR12837:SF15">
    <property type="entry name" value="POLY(ADP-RIBOSE) GLYCOHYDROLASE"/>
    <property type="match status" value="1"/>
</dbReference>
<proteinExistence type="inferred from homology"/>
<dbReference type="InParanoid" id="H2YY80"/>
<feature type="binding site" evidence="5">
    <location>
        <position position="258"/>
    </location>
    <ligand>
        <name>substrate</name>
    </ligand>
</feature>
<keyword evidence="3" id="KW-0378">Hydrolase</keyword>
<dbReference type="PANTHER" id="PTHR12837">
    <property type="entry name" value="POLY ADP-RIBOSE GLYCOHYDROLASE"/>
    <property type="match status" value="1"/>
</dbReference>
<feature type="active site" evidence="4">
    <location>
        <position position="274"/>
    </location>
</feature>
<dbReference type="GO" id="GO:1990966">
    <property type="term" value="P:ATP generation from poly-ADP-D-ribose"/>
    <property type="evidence" value="ECO:0007669"/>
    <property type="project" value="TreeGrafter"/>
</dbReference>
<evidence type="ECO:0000313" key="8">
    <source>
        <dbReference type="Ensembl" id="ENSCSAVP00000010291.1"/>
    </source>
</evidence>
<dbReference type="GO" id="GO:0005634">
    <property type="term" value="C:nucleus"/>
    <property type="evidence" value="ECO:0007669"/>
    <property type="project" value="TreeGrafter"/>
</dbReference>
<dbReference type="GeneTree" id="ENSGT00390000003652"/>
<dbReference type="GO" id="GO:0009225">
    <property type="term" value="P:nucleotide-sugar metabolic process"/>
    <property type="evidence" value="ECO:0007669"/>
    <property type="project" value="TreeGrafter"/>
</dbReference>
<sequence>TEHKGPGPPPSKSTTYYDIWDSHHVRLPCSPENRYPVEENKEKKLVKRWDLIQSSLRLGIANGYQLQKAILAYNSRYCKKWSFHMLENFFSQSSETYKQKFFNVILPRMVDLALSLPAICIEPIPLMSSQRNCKVTITQQQIACLLSNAFFCTYPRRNSLGPNSEYANYPDINFSRYLFNGYGSWQNSPFYEKLKTLLHYFEKVCENMPTGTVTFERRSLSDFPLWEQSPCHLRGLHLSNGGRIEDEGTGLLQVDFANKFIGGGVLSSGLVQEEILFCICPELIVSKLFVEKLDDNECVIITGAEQYSSYTGYADSYKWAGNFNDTTIRDEHGRRCRQIVAMDATCFRRQAIQYKPQNVRRELNKAFCGFFCDYDPEHSPAVATGNWGCGAFGGDPIFKGLIQLMAAAVAGRDLCYFTFNDEDLMEDLREMHLFIKQHKMPVCDLWKLIVSYHKQ</sequence>
<dbReference type="GO" id="GO:0005737">
    <property type="term" value="C:cytoplasm"/>
    <property type="evidence" value="ECO:0007669"/>
    <property type="project" value="TreeGrafter"/>
</dbReference>
<dbReference type="InterPro" id="IPR046372">
    <property type="entry name" value="PARG_cat_C"/>
</dbReference>
<dbReference type="OMA" id="WGMIERA"/>
<evidence type="ECO:0000256" key="3">
    <source>
        <dbReference type="ARBA" id="ARBA00022801"/>
    </source>
</evidence>
<dbReference type="GO" id="GO:0006282">
    <property type="term" value="P:regulation of DNA repair"/>
    <property type="evidence" value="ECO:0007669"/>
    <property type="project" value="InterPro"/>
</dbReference>
<accession>H2YY80</accession>
<comment type="similarity">
    <text evidence="1">Belongs to the poly(ADP-ribose) glycohydrolase family.</text>
</comment>
<dbReference type="InterPro" id="IPR007724">
    <property type="entry name" value="Poly_GlycHdrlase"/>
</dbReference>
<feature type="binding site" evidence="5">
    <location>
        <position position="313"/>
    </location>
    <ligand>
        <name>substrate</name>
    </ligand>
</feature>
<reference evidence="9" key="1">
    <citation type="submission" date="2003-08" db="EMBL/GenBank/DDBJ databases">
        <authorList>
            <person name="Birren B."/>
            <person name="Nusbaum C."/>
            <person name="Abebe A."/>
            <person name="Abouelleil A."/>
            <person name="Adekoya E."/>
            <person name="Ait-zahra M."/>
            <person name="Allen N."/>
            <person name="Allen T."/>
            <person name="An P."/>
            <person name="Anderson M."/>
            <person name="Anderson S."/>
            <person name="Arachchi H."/>
            <person name="Armbruster J."/>
            <person name="Bachantsang P."/>
            <person name="Baldwin J."/>
            <person name="Barry A."/>
            <person name="Bayul T."/>
            <person name="Blitshsteyn B."/>
            <person name="Bloom T."/>
            <person name="Blye J."/>
            <person name="Boguslavskiy L."/>
            <person name="Borowsky M."/>
            <person name="Boukhgalter B."/>
            <person name="Brunache A."/>
            <person name="Butler J."/>
            <person name="Calixte N."/>
            <person name="Calvo S."/>
            <person name="Camarata J."/>
            <person name="Campo K."/>
            <person name="Chang J."/>
            <person name="Cheshatsang Y."/>
            <person name="Citroen M."/>
            <person name="Collymore A."/>
            <person name="Considine T."/>
            <person name="Cook A."/>
            <person name="Cooke P."/>
            <person name="Corum B."/>
            <person name="Cuomo C."/>
            <person name="David R."/>
            <person name="Dawoe T."/>
            <person name="Degray S."/>
            <person name="Dodge S."/>
            <person name="Dooley K."/>
            <person name="Dorje P."/>
            <person name="Dorjee K."/>
            <person name="Dorris L."/>
            <person name="Duffey N."/>
            <person name="Dupes A."/>
            <person name="Elkins T."/>
            <person name="Engels R."/>
            <person name="Erickson J."/>
            <person name="Farina A."/>
            <person name="Faro S."/>
            <person name="Ferreira P."/>
            <person name="Fischer H."/>
            <person name="Fitzgerald M."/>
            <person name="Foley K."/>
            <person name="Gage D."/>
            <person name="Galagan J."/>
            <person name="Gearin G."/>
            <person name="Gnerre S."/>
            <person name="Gnirke A."/>
            <person name="Goyette A."/>
            <person name="Graham J."/>
            <person name="Grandbois E."/>
            <person name="Gyaltsen K."/>
            <person name="Hafez N."/>
            <person name="Hagopian D."/>
            <person name="Hagos B."/>
            <person name="Hall J."/>
            <person name="Hatcher B."/>
            <person name="Heller A."/>
            <person name="Higgins H."/>
            <person name="Honan T."/>
            <person name="Horn A."/>
            <person name="Houde N."/>
            <person name="Hughes L."/>
            <person name="Hulme W."/>
            <person name="Husby E."/>
            <person name="Iliev I."/>
            <person name="Jaffe D."/>
            <person name="Jones C."/>
            <person name="Kamal M."/>
            <person name="Kamat A."/>
            <person name="Kamvysselis M."/>
            <person name="Karlsson E."/>
            <person name="Kells C."/>
            <person name="Kieu A."/>
            <person name="Kisner P."/>
            <person name="Kodira C."/>
            <person name="Kulbokas E."/>
            <person name="Labutti K."/>
            <person name="Lama D."/>
            <person name="Landers T."/>
            <person name="Leger J."/>
            <person name="Levine S."/>
            <person name="Lewis D."/>
            <person name="Lewis T."/>
            <person name="Lindblad-toh K."/>
            <person name="Liu X."/>
            <person name="Lokyitsang T."/>
            <person name="Lokyitsang Y."/>
            <person name="Lucien O."/>
            <person name="Lui A."/>
            <person name="Ma L.J."/>
            <person name="Mabbitt R."/>
            <person name="Macdonald J."/>
            <person name="Maclean C."/>
            <person name="Major J."/>
            <person name="Manning J."/>
            <person name="Marabella R."/>
            <person name="Maru K."/>
            <person name="Matthews C."/>
            <person name="Mauceli E."/>
            <person name="Mccarthy M."/>
            <person name="Mcdonough S."/>
            <person name="Mcghee T."/>
            <person name="Meldrim J."/>
            <person name="Meneus L."/>
            <person name="Mesirov J."/>
            <person name="Mihalev A."/>
            <person name="Mihova T."/>
            <person name="Mikkelsen T."/>
            <person name="Mlenga V."/>
            <person name="Moru K."/>
            <person name="Mozes J."/>
            <person name="Mulrain L."/>
            <person name="Munson G."/>
            <person name="Naylor J."/>
            <person name="Newes C."/>
            <person name="Nguyen C."/>
            <person name="Nguyen N."/>
            <person name="Nguyen T."/>
            <person name="Nicol R."/>
            <person name="Nielsen C."/>
            <person name="Nizzari M."/>
            <person name="Norbu C."/>
            <person name="Norbu N."/>
            <person name="O'donnell P."/>
            <person name="Okoawo O."/>
            <person name="O'leary S."/>
            <person name="Omotosho B."/>
            <person name="O'neill K."/>
            <person name="Osman S."/>
            <person name="Parker S."/>
            <person name="Perrin D."/>
            <person name="Phunkhang P."/>
            <person name="Piqani B."/>
            <person name="Purcell S."/>
            <person name="Rachupka T."/>
            <person name="Ramasamy U."/>
            <person name="Rameau R."/>
            <person name="Ray V."/>
            <person name="Raymond C."/>
            <person name="Retta R."/>
            <person name="Richardson S."/>
            <person name="Rise C."/>
            <person name="Rodriguez J."/>
            <person name="Rogers J."/>
            <person name="Rogov P."/>
            <person name="Rutman M."/>
            <person name="Schupbach R."/>
            <person name="Seaman C."/>
            <person name="Settipalli S."/>
            <person name="Sharpe T."/>
            <person name="Sheridan J."/>
            <person name="Sherpa N."/>
            <person name="Shi J."/>
            <person name="Smirnov S."/>
            <person name="Smith C."/>
            <person name="Sougnez C."/>
            <person name="Spencer B."/>
            <person name="Stalker J."/>
            <person name="Stange-thomann N."/>
            <person name="Stavropoulos S."/>
            <person name="Stetson K."/>
            <person name="Stone C."/>
            <person name="Stone S."/>
            <person name="Stubbs M."/>
            <person name="Talamas J."/>
            <person name="Tchuinga P."/>
            <person name="Tenzing P."/>
            <person name="Tesfaye S."/>
            <person name="Theodore J."/>
            <person name="Thoulutsang Y."/>
            <person name="Topham K."/>
            <person name="Towey S."/>
            <person name="Tsamla T."/>
            <person name="Tsomo N."/>
            <person name="Vallee D."/>
            <person name="Vassiliev H."/>
            <person name="Venkataraman V."/>
            <person name="Vinson J."/>
            <person name="Vo A."/>
            <person name="Wade C."/>
            <person name="Wang S."/>
            <person name="Wangchuk T."/>
            <person name="Wangdi T."/>
            <person name="Whittaker C."/>
            <person name="Wilkinson J."/>
            <person name="Wu Y."/>
            <person name="Wyman D."/>
            <person name="Yadav S."/>
            <person name="Yang S."/>
            <person name="Yang X."/>
            <person name="Yeager S."/>
            <person name="Yee E."/>
            <person name="Young G."/>
            <person name="Zainoun J."/>
            <person name="Zembeck L."/>
            <person name="Zimmer A."/>
            <person name="Zody M."/>
            <person name="Lander E."/>
        </authorList>
    </citation>
    <scope>NUCLEOTIDE SEQUENCE [LARGE SCALE GENOMIC DNA]</scope>
</reference>
<reference evidence="8" key="3">
    <citation type="submission" date="2025-09" db="UniProtKB">
        <authorList>
            <consortium name="Ensembl"/>
        </authorList>
    </citation>
    <scope>IDENTIFICATION</scope>
</reference>
<dbReference type="AlphaFoldDB" id="H2YY80"/>
<evidence type="ECO:0000256" key="5">
    <source>
        <dbReference type="PIRSR" id="PIRSR607724-2"/>
    </source>
</evidence>
<feature type="binding site" evidence="5">
    <location>
        <position position="272"/>
    </location>
    <ligand>
        <name>substrate</name>
    </ligand>
</feature>
<dbReference type="Proteomes" id="UP000007875">
    <property type="component" value="Unassembled WGS sequence"/>
</dbReference>
<name>H2YY80_CIOSA</name>
<evidence type="ECO:0000256" key="4">
    <source>
        <dbReference type="PIRSR" id="PIRSR607724-1"/>
    </source>
</evidence>
<feature type="domain" description="PARG helical" evidence="7">
    <location>
        <begin position="95"/>
        <end position="217"/>
    </location>
</feature>
<keyword evidence="9" id="KW-1185">Reference proteome</keyword>
<evidence type="ECO:0000259" key="7">
    <source>
        <dbReference type="Pfam" id="PF20811"/>
    </source>
</evidence>
<dbReference type="EC" id="3.2.1.143" evidence="2"/>